<organism evidence="5 6">
    <name type="scientific">Roseinatronobacter monicus</name>
    <dbReference type="NCBI Taxonomy" id="393481"/>
    <lineage>
        <taxon>Bacteria</taxon>
        <taxon>Pseudomonadati</taxon>
        <taxon>Pseudomonadota</taxon>
        <taxon>Alphaproteobacteria</taxon>
        <taxon>Rhodobacterales</taxon>
        <taxon>Paracoccaceae</taxon>
        <taxon>Roseinatronobacter</taxon>
    </lineage>
</organism>
<evidence type="ECO:0000256" key="2">
    <source>
        <dbReference type="ARBA" id="ARBA00023125"/>
    </source>
</evidence>
<dbReference type="SMART" id="SM00530">
    <property type="entry name" value="HTH_XRE"/>
    <property type="match status" value="1"/>
</dbReference>
<dbReference type="OrthoDB" id="7790108at2"/>
<evidence type="ECO:0000313" key="5">
    <source>
        <dbReference type="EMBL" id="TQM93422.1"/>
    </source>
</evidence>
<accession>A0A543KEC7</accession>
<dbReference type="Pfam" id="PF09856">
    <property type="entry name" value="ScfRs"/>
    <property type="match status" value="1"/>
</dbReference>
<proteinExistence type="predicted"/>
<dbReference type="InterPro" id="IPR001387">
    <property type="entry name" value="Cro/C1-type_HTH"/>
</dbReference>
<keyword evidence="6" id="KW-1185">Reference proteome</keyword>
<dbReference type="AlphaFoldDB" id="A0A543KEC7"/>
<dbReference type="InterPro" id="IPR050807">
    <property type="entry name" value="TransReg_Diox_bact_type"/>
</dbReference>
<dbReference type="Proteomes" id="UP000320582">
    <property type="component" value="Unassembled WGS sequence"/>
</dbReference>
<dbReference type="GO" id="GO:0003677">
    <property type="term" value="F:DNA binding"/>
    <property type="evidence" value="ECO:0007669"/>
    <property type="project" value="UniProtKB-KW"/>
</dbReference>
<feature type="domain" description="HTH cro/C1-type" evidence="4">
    <location>
        <begin position="11"/>
        <end position="65"/>
    </location>
</feature>
<sequence>MPRTALTGTRIRARRNLRGLRQAELARLVGVSPSYLNLIEHNRRKVGVDLLSALAQALGVSSDALVEDTDARLVEGARAAALRCNAELVELERIDEFTGRFPGWSKVLSETQARVERLERVVEQLNDRMTHDPYLGEALHEIISAVTSVQSTATILNDSAEIEPDWQARFHQNILHDSARLAEGAVALVNYLDAGNTDETGLAAPQEEVEAWLATREFHLPDLENDTADPQAMVYGQVDLSSEASRLLALQWIGRFQADARALPLPEFLAALFQHGLAPDALAHQFNVRFDQVLRRLAMMPPNALQNLGLPAPGLVICDNSGTLIFRRGVEGFALPRFGGGCPLWPLYQALQRPHQPLRQALVTAGRMGRSFVAYAYATTEVVLGYNRPTVLQASMLIVPADSLSQSEAAPPVVVGSSCRTCAQLDCPARREPSILMTATDPGLEL</sequence>
<dbReference type="Gene3D" id="1.10.260.40">
    <property type="entry name" value="lambda repressor-like DNA-binding domains"/>
    <property type="match status" value="1"/>
</dbReference>
<dbReference type="Pfam" id="PF01381">
    <property type="entry name" value="HTH_3"/>
    <property type="match status" value="1"/>
</dbReference>
<dbReference type="PANTHER" id="PTHR46797">
    <property type="entry name" value="HTH-TYPE TRANSCRIPTIONAL REGULATOR"/>
    <property type="match status" value="1"/>
</dbReference>
<reference evidence="5 6" key="1">
    <citation type="submission" date="2019-06" db="EMBL/GenBank/DDBJ databases">
        <title>Genomic Encyclopedia of Archaeal and Bacterial Type Strains, Phase II (KMG-II): from individual species to whole genera.</title>
        <authorList>
            <person name="Goeker M."/>
        </authorList>
    </citation>
    <scope>NUCLEOTIDE SEQUENCE [LARGE SCALE GENOMIC DNA]</scope>
    <source>
        <strain evidence="5 6">DSM 18423</strain>
    </source>
</reference>
<dbReference type="PANTHER" id="PTHR46797:SF23">
    <property type="entry name" value="HTH-TYPE TRANSCRIPTIONAL REGULATOR SUTR"/>
    <property type="match status" value="1"/>
</dbReference>
<dbReference type="SUPFAM" id="SSF47413">
    <property type="entry name" value="lambda repressor-like DNA-binding domains"/>
    <property type="match status" value="1"/>
</dbReference>
<dbReference type="CDD" id="cd00093">
    <property type="entry name" value="HTH_XRE"/>
    <property type="match status" value="1"/>
</dbReference>
<evidence type="ECO:0000256" key="3">
    <source>
        <dbReference type="ARBA" id="ARBA00023163"/>
    </source>
</evidence>
<keyword evidence="2" id="KW-0238">DNA-binding</keyword>
<dbReference type="GO" id="GO:0005829">
    <property type="term" value="C:cytosol"/>
    <property type="evidence" value="ECO:0007669"/>
    <property type="project" value="TreeGrafter"/>
</dbReference>
<comment type="caution">
    <text evidence="5">The sequence shown here is derived from an EMBL/GenBank/DDBJ whole genome shotgun (WGS) entry which is preliminary data.</text>
</comment>
<evidence type="ECO:0000313" key="6">
    <source>
        <dbReference type="Proteomes" id="UP000320582"/>
    </source>
</evidence>
<evidence type="ECO:0000259" key="4">
    <source>
        <dbReference type="PROSITE" id="PS50943"/>
    </source>
</evidence>
<dbReference type="GO" id="GO:0003700">
    <property type="term" value="F:DNA-binding transcription factor activity"/>
    <property type="evidence" value="ECO:0007669"/>
    <property type="project" value="TreeGrafter"/>
</dbReference>
<keyword evidence="1" id="KW-0805">Transcription regulation</keyword>
<protein>
    <recommendedName>
        <fullName evidence="4">HTH cro/C1-type domain-containing protein</fullName>
    </recommendedName>
</protein>
<dbReference type="InterPro" id="IPR018653">
    <property type="entry name" value="ScfR_C"/>
</dbReference>
<keyword evidence="3" id="KW-0804">Transcription</keyword>
<gene>
    <name evidence="5" type="ORF">BD293_2056</name>
</gene>
<name>A0A543KEC7_9RHOB</name>
<dbReference type="PROSITE" id="PS50943">
    <property type="entry name" value="HTH_CROC1"/>
    <property type="match status" value="1"/>
</dbReference>
<dbReference type="RefSeq" id="WP_142081332.1">
    <property type="nucleotide sequence ID" value="NZ_VFPT01000001.1"/>
</dbReference>
<dbReference type="InterPro" id="IPR010982">
    <property type="entry name" value="Lambda_DNA-bd_dom_sf"/>
</dbReference>
<evidence type="ECO:0000256" key="1">
    <source>
        <dbReference type="ARBA" id="ARBA00023015"/>
    </source>
</evidence>
<dbReference type="EMBL" id="VFPT01000001">
    <property type="protein sequence ID" value="TQM93422.1"/>
    <property type="molecule type" value="Genomic_DNA"/>
</dbReference>